<dbReference type="PANTHER" id="PTHR46622:SF1">
    <property type="entry name" value="DNA-DEPENDENT METALLOPROTEASE WSS1"/>
    <property type="match status" value="1"/>
</dbReference>
<dbReference type="PROSITE" id="PS51397">
    <property type="entry name" value="WLM"/>
    <property type="match status" value="1"/>
</dbReference>
<protein>
    <recommendedName>
        <fullName evidence="2">WLM domain-containing protein</fullName>
    </recommendedName>
</protein>
<dbReference type="EMBL" id="LAYC01000003">
    <property type="protein sequence ID" value="KYK55555.1"/>
    <property type="molecule type" value="Genomic_DNA"/>
</dbReference>
<dbReference type="Pfam" id="PF08325">
    <property type="entry name" value="WLM"/>
    <property type="match status" value="1"/>
</dbReference>
<evidence type="ECO:0000259" key="2">
    <source>
        <dbReference type="PROSITE" id="PS51397"/>
    </source>
</evidence>
<feature type="compositionally biased region" description="Polar residues" evidence="1">
    <location>
        <begin position="364"/>
        <end position="375"/>
    </location>
</feature>
<evidence type="ECO:0000256" key="1">
    <source>
        <dbReference type="SAM" id="MobiDB-lite"/>
    </source>
</evidence>
<sequence>MRKHHLYVLTLEEYEPNREFVGRNFNAGEVVQLVLKSPRTGRWLPFEYVQMVMMHELAHCKQMNHSRAFWAVRNSYAAEMYSLMGEAYTGEGIWGRGARLASGEWERNVVQPDEALTEHLCGGTYRSRGRKRTTKATLTYQERKERRIEKKFGKNGVALGADEVVKATLEKGKKLTAKPRVAGSARGRELRAAAALARFEQQKGEDMVKLKKETAEEAESESGSESEYEEGDSQDLDSKDAIDVDGRRLLDRKGRGMVKVCEDEDANDPDAKQELDELRGVFGQKWIKSESTGEGSGSGPNPVHGRAGNKKKLAADEGEPSRTKRAKAEPSEALFRSKSLPRAPVEKVKQRDNGNEAYGRMEPSQATSSSGPLSPQQGVLKERLITCSACSFANARQAATCHVCANVLAPDDTTNLWRCRSRDCLDSKYINSGDCAICGVCGRRRDDASTFAAT</sequence>
<dbReference type="InterPro" id="IPR013536">
    <property type="entry name" value="WLM_dom"/>
</dbReference>
<dbReference type="GO" id="GO:0006281">
    <property type="term" value="P:DNA repair"/>
    <property type="evidence" value="ECO:0007669"/>
    <property type="project" value="TreeGrafter"/>
</dbReference>
<keyword evidence="4" id="KW-1185">Reference proteome</keyword>
<proteinExistence type="predicted"/>
<feature type="region of interest" description="Disordered" evidence="1">
    <location>
        <begin position="203"/>
        <end position="244"/>
    </location>
</feature>
<feature type="compositionally biased region" description="Basic and acidic residues" evidence="1">
    <location>
        <begin position="313"/>
        <end position="330"/>
    </location>
</feature>
<dbReference type="GO" id="GO:0008237">
    <property type="term" value="F:metallopeptidase activity"/>
    <property type="evidence" value="ECO:0007669"/>
    <property type="project" value="TreeGrafter"/>
</dbReference>
<accession>A0A151GEN8</accession>
<dbReference type="InterPro" id="IPR053000">
    <property type="entry name" value="WSS1-like_metalloprotease"/>
</dbReference>
<feature type="domain" description="WLM" evidence="2">
    <location>
        <begin position="1"/>
        <end position="200"/>
    </location>
</feature>
<dbReference type="AlphaFoldDB" id="A0A151GEN8"/>
<dbReference type="InParanoid" id="A0A151GEN8"/>
<organism evidence="3 4">
    <name type="scientific">Drechmeria coniospora</name>
    <name type="common">Nematophagous fungus</name>
    <name type="synonym">Meria coniospora</name>
    <dbReference type="NCBI Taxonomy" id="98403"/>
    <lineage>
        <taxon>Eukaryota</taxon>
        <taxon>Fungi</taxon>
        <taxon>Dikarya</taxon>
        <taxon>Ascomycota</taxon>
        <taxon>Pezizomycotina</taxon>
        <taxon>Sordariomycetes</taxon>
        <taxon>Hypocreomycetidae</taxon>
        <taxon>Hypocreales</taxon>
        <taxon>Ophiocordycipitaceae</taxon>
        <taxon>Drechmeria</taxon>
    </lineage>
</organism>
<name>A0A151GEN8_DRECN</name>
<reference evidence="3 4" key="1">
    <citation type="journal article" date="2016" name="Sci. Rep.">
        <title>Insights into Adaptations to a Near-Obligate Nematode Endoparasitic Lifestyle from the Finished Genome of Drechmeria coniospora.</title>
        <authorList>
            <person name="Zhang L."/>
            <person name="Zhou Z."/>
            <person name="Guo Q."/>
            <person name="Fokkens L."/>
            <person name="Miskei M."/>
            <person name="Pocsi I."/>
            <person name="Zhang W."/>
            <person name="Chen M."/>
            <person name="Wang L."/>
            <person name="Sun Y."/>
            <person name="Donzelli B.G."/>
            <person name="Gibson D.M."/>
            <person name="Nelson D.R."/>
            <person name="Luo J.G."/>
            <person name="Rep M."/>
            <person name="Liu H."/>
            <person name="Yang S."/>
            <person name="Wang J."/>
            <person name="Krasnoff S.B."/>
            <person name="Xu Y."/>
            <person name="Molnar I."/>
            <person name="Lin M."/>
        </authorList>
    </citation>
    <scope>NUCLEOTIDE SEQUENCE [LARGE SCALE GENOMIC DNA]</scope>
    <source>
        <strain evidence="3 4">ARSEF 6962</strain>
    </source>
</reference>
<evidence type="ECO:0000313" key="3">
    <source>
        <dbReference type="EMBL" id="KYK55555.1"/>
    </source>
</evidence>
<evidence type="ECO:0000313" key="4">
    <source>
        <dbReference type="Proteomes" id="UP000076580"/>
    </source>
</evidence>
<gene>
    <name evidence="3" type="ORF">DCS_07518</name>
</gene>
<feature type="region of interest" description="Disordered" evidence="1">
    <location>
        <begin position="289"/>
        <end position="375"/>
    </location>
</feature>
<dbReference type="GO" id="GO:0005634">
    <property type="term" value="C:nucleus"/>
    <property type="evidence" value="ECO:0007669"/>
    <property type="project" value="TreeGrafter"/>
</dbReference>
<dbReference type="STRING" id="98403.A0A151GEN8"/>
<feature type="compositionally biased region" description="Basic and acidic residues" evidence="1">
    <location>
        <begin position="203"/>
        <end position="215"/>
    </location>
</feature>
<dbReference type="RefSeq" id="XP_040654907.1">
    <property type="nucleotide sequence ID" value="XM_040804803.1"/>
</dbReference>
<dbReference type="GeneID" id="63720161"/>
<dbReference type="Proteomes" id="UP000076580">
    <property type="component" value="Chromosome 03"/>
</dbReference>
<comment type="caution">
    <text evidence="3">The sequence shown here is derived from an EMBL/GenBank/DDBJ whole genome shotgun (WGS) entry which is preliminary data.</text>
</comment>
<feature type="compositionally biased region" description="Acidic residues" evidence="1">
    <location>
        <begin position="216"/>
        <end position="235"/>
    </location>
</feature>
<feature type="compositionally biased region" description="Basic and acidic residues" evidence="1">
    <location>
        <begin position="344"/>
        <end position="354"/>
    </location>
</feature>
<dbReference type="Gene3D" id="3.30.2010.10">
    <property type="entry name" value="Metalloproteases ('zincins'), catalytic domain"/>
    <property type="match status" value="1"/>
</dbReference>
<dbReference type="PANTHER" id="PTHR46622">
    <property type="entry name" value="DNA-DEPENDENT METALLOPROTEASE WSS1"/>
    <property type="match status" value="1"/>
</dbReference>